<dbReference type="InParanoid" id="A0A165JBI9"/>
<evidence type="ECO:0000313" key="2">
    <source>
        <dbReference type="EMBL" id="KZV94611.1"/>
    </source>
</evidence>
<reference evidence="2 3" key="1">
    <citation type="journal article" date="2016" name="Mol. Biol. Evol.">
        <title>Comparative Genomics of Early-Diverging Mushroom-Forming Fungi Provides Insights into the Origins of Lignocellulose Decay Capabilities.</title>
        <authorList>
            <person name="Nagy L.G."/>
            <person name="Riley R."/>
            <person name="Tritt A."/>
            <person name="Adam C."/>
            <person name="Daum C."/>
            <person name="Floudas D."/>
            <person name="Sun H."/>
            <person name="Yadav J.S."/>
            <person name="Pangilinan J."/>
            <person name="Larsson K.H."/>
            <person name="Matsuura K."/>
            <person name="Barry K."/>
            <person name="Labutti K."/>
            <person name="Kuo R."/>
            <person name="Ohm R.A."/>
            <person name="Bhattacharya S.S."/>
            <person name="Shirouzu T."/>
            <person name="Yoshinaga Y."/>
            <person name="Martin F.M."/>
            <person name="Grigoriev I.V."/>
            <person name="Hibbett D.S."/>
        </authorList>
    </citation>
    <scope>NUCLEOTIDE SEQUENCE [LARGE SCALE GENOMIC DNA]</scope>
    <source>
        <strain evidence="2 3">HHB12029</strain>
    </source>
</reference>
<organism evidence="2 3">
    <name type="scientific">Exidia glandulosa HHB12029</name>
    <dbReference type="NCBI Taxonomy" id="1314781"/>
    <lineage>
        <taxon>Eukaryota</taxon>
        <taxon>Fungi</taxon>
        <taxon>Dikarya</taxon>
        <taxon>Basidiomycota</taxon>
        <taxon>Agaricomycotina</taxon>
        <taxon>Agaricomycetes</taxon>
        <taxon>Auriculariales</taxon>
        <taxon>Exidiaceae</taxon>
        <taxon>Exidia</taxon>
    </lineage>
</organism>
<sequence length="171" mass="18638">MLQHVYAPCGGRTPALHRARVYRSPMSWSSSTLSACTHCPVNEYPDSGGHEKSSRGLSSPPLSPSARHRRPLVIAVRSSSPIWYGRGRKCSLYSSRTTPRRATASLTTSTNTISVISAMFLGCEGRSSAHIQSGHLRYSPFRTPLDPRHIFKFVTLGPTVLPPCSLNADSS</sequence>
<evidence type="ECO:0000313" key="3">
    <source>
        <dbReference type="Proteomes" id="UP000077266"/>
    </source>
</evidence>
<evidence type="ECO:0000256" key="1">
    <source>
        <dbReference type="SAM" id="MobiDB-lite"/>
    </source>
</evidence>
<gene>
    <name evidence="2" type="ORF">EXIGLDRAFT_506111</name>
</gene>
<accession>A0A165JBI9</accession>
<name>A0A165JBI9_EXIGL</name>
<dbReference type="EMBL" id="KV425970">
    <property type="protein sequence ID" value="KZV94611.1"/>
    <property type="molecule type" value="Genomic_DNA"/>
</dbReference>
<keyword evidence="3" id="KW-1185">Reference proteome</keyword>
<dbReference type="AlphaFoldDB" id="A0A165JBI9"/>
<feature type="region of interest" description="Disordered" evidence="1">
    <location>
        <begin position="46"/>
        <end position="70"/>
    </location>
</feature>
<protein>
    <submittedName>
        <fullName evidence="2">Uncharacterized protein</fullName>
    </submittedName>
</protein>
<dbReference type="Proteomes" id="UP000077266">
    <property type="component" value="Unassembled WGS sequence"/>
</dbReference>
<proteinExistence type="predicted"/>